<dbReference type="OrthoDB" id="187317at2"/>
<organism evidence="1 2">
    <name type="scientific">Pradoshia eiseniae</name>
    <dbReference type="NCBI Taxonomy" id="2064768"/>
    <lineage>
        <taxon>Bacteria</taxon>
        <taxon>Bacillati</taxon>
        <taxon>Bacillota</taxon>
        <taxon>Bacilli</taxon>
        <taxon>Bacillales</taxon>
        <taxon>Bacillaceae</taxon>
        <taxon>Pradoshia</taxon>
    </lineage>
</organism>
<dbReference type="AlphaFoldDB" id="A0A2S7MZE6"/>
<reference evidence="1 2" key="1">
    <citation type="submission" date="2017-12" db="EMBL/GenBank/DDBJ databases">
        <title>Taxonomic description and draft genome of Pradoshia cofamensis Gen. nov., sp. nov., a thermotolerant bacillale isolated from anterior gut of earthworm Eisenia fetida.</title>
        <authorList>
            <person name="Saha T."/>
            <person name="Chakraborty R."/>
        </authorList>
    </citation>
    <scope>NUCLEOTIDE SEQUENCE [LARGE SCALE GENOMIC DNA]</scope>
    <source>
        <strain evidence="1 2">EAG3</strain>
    </source>
</reference>
<accession>A0A2S7MZE6</accession>
<name>A0A2S7MZE6_9BACI</name>
<dbReference type="RefSeq" id="WP_104849358.1">
    <property type="nucleotide sequence ID" value="NZ_PKOZ01000005.1"/>
</dbReference>
<gene>
    <name evidence="1" type="ORF">CYL18_09945</name>
</gene>
<dbReference type="Proteomes" id="UP000239663">
    <property type="component" value="Unassembled WGS sequence"/>
</dbReference>
<evidence type="ECO:0008006" key="3">
    <source>
        <dbReference type="Google" id="ProtNLM"/>
    </source>
</evidence>
<sequence length="261" mass="30497">MNQKQSSIPSPYRSLRKLFEENIHVNHISEVLVSFEASVRMDEIKDYMERTGFDVVGIKEEGKVTGYLERGRGTVVRFHPANLVSESTPLIHLLYLFEHIDRIFILERNEVTRLVTLADLQKPPVRMLLFGIISLMEMHLLHVVKHVYRDGSWREKISAERLRNAEHLYELRKERNEEITLLDCLQLSDKKTLIVKKKELLANLGFSSRAEAERFFNKLERLRNNLAHSQELTGGGSFREIIQTVRQCERVLEACEQMHSD</sequence>
<comment type="caution">
    <text evidence="1">The sequence shown here is derived from an EMBL/GenBank/DDBJ whole genome shotgun (WGS) entry which is preliminary data.</text>
</comment>
<protein>
    <recommendedName>
        <fullName evidence="3">CBS domain-containing protein</fullName>
    </recommendedName>
</protein>
<dbReference type="EMBL" id="PKOZ01000005">
    <property type="protein sequence ID" value="PQD95098.1"/>
    <property type="molecule type" value="Genomic_DNA"/>
</dbReference>
<evidence type="ECO:0000313" key="2">
    <source>
        <dbReference type="Proteomes" id="UP000239663"/>
    </source>
</evidence>
<keyword evidence="2" id="KW-1185">Reference proteome</keyword>
<proteinExistence type="predicted"/>
<evidence type="ECO:0000313" key="1">
    <source>
        <dbReference type="EMBL" id="PQD95098.1"/>
    </source>
</evidence>